<accession>A0A9P4QP25</accession>
<sequence length="367" mass="40944">MDASSGEFGQPHRQGAVRRAPRGAEWAPGCSYTRFRDLPFLASRRTWMEPTPDYYTVSVHVSEKSAGRSFRPCSLDAAELAGAGIGRCFREYQGIRMFLGGDGRLVSWETAASHMHRRPSRRSRREAAYPVARTTRHQLPSLAQWYFGGLRHFAMQTFTRVPSREQFPCSSPPSIGAFAPTPHSRHGKDSQAVTVSLDKSYCSLPREAPATESLQMTNLHGRARAFRGTSRSCRVRRDALHRLHVPLLFGALRRRTVLAVPNKTRVLGRFQRRINSSRHEPPPYGQAGRGRDIKICNVGVILMVVIRETLLGSCVFWALASLRRRQPGLSSRRPAPTFSRLSSCSPPDAPHPPFLGPRVASRGVLIG</sequence>
<feature type="region of interest" description="Disordered" evidence="1">
    <location>
        <begin position="1"/>
        <end position="21"/>
    </location>
</feature>
<evidence type="ECO:0000313" key="3">
    <source>
        <dbReference type="Proteomes" id="UP000799444"/>
    </source>
</evidence>
<protein>
    <submittedName>
        <fullName evidence="2">Uncharacterized protein</fullName>
    </submittedName>
</protein>
<keyword evidence="3" id="KW-1185">Reference proteome</keyword>
<dbReference type="Proteomes" id="UP000799444">
    <property type="component" value="Unassembled WGS sequence"/>
</dbReference>
<comment type="caution">
    <text evidence="2">The sequence shown here is derived from an EMBL/GenBank/DDBJ whole genome shotgun (WGS) entry which is preliminary data.</text>
</comment>
<evidence type="ECO:0000313" key="2">
    <source>
        <dbReference type="EMBL" id="KAF2728302.1"/>
    </source>
</evidence>
<name>A0A9P4QP25_9PLEO</name>
<dbReference type="EMBL" id="ML996286">
    <property type="protein sequence ID" value="KAF2728302.1"/>
    <property type="molecule type" value="Genomic_DNA"/>
</dbReference>
<feature type="region of interest" description="Disordered" evidence="1">
    <location>
        <begin position="328"/>
        <end position="353"/>
    </location>
</feature>
<dbReference type="AlphaFoldDB" id="A0A9P4QP25"/>
<organism evidence="2 3">
    <name type="scientific">Polyplosphaeria fusca</name>
    <dbReference type="NCBI Taxonomy" id="682080"/>
    <lineage>
        <taxon>Eukaryota</taxon>
        <taxon>Fungi</taxon>
        <taxon>Dikarya</taxon>
        <taxon>Ascomycota</taxon>
        <taxon>Pezizomycotina</taxon>
        <taxon>Dothideomycetes</taxon>
        <taxon>Pleosporomycetidae</taxon>
        <taxon>Pleosporales</taxon>
        <taxon>Tetraplosphaeriaceae</taxon>
        <taxon>Polyplosphaeria</taxon>
    </lineage>
</organism>
<proteinExistence type="predicted"/>
<gene>
    <name evidence="2" type="ORF">EJ04DRAFT_556853</name>
</gene>
<evidence type="ECO:0000256" key="1">
    <source>
        <dbReference type="SAM" id="MobiDB-lite"/>
    </source>
</evidence>
<reference evidence="2" key="1">
    <citation type="journal article" date="2020" name="Stud. Mycol.">
        <title>101 Dothideomycetes genomes: a test case for predicting lifestyles and emergence of pathogens.</title>
        <authorList>
            <person name="Haridas S."/>
            <person name="Albert R."/>
            <person name="Binder M."/>
            <person name="Bloem J."/>
            <person name="Labutti K."/>
            <person name="Salamov A."/>
            <person name="Andreopoulos B."/>
            <person name="Baker S."/>
            <person name="Barry K."/>
            <person name="Bills G."/>
            <person name="Bluhm B."/>
            <person name="Cannon C."/>
            <person name="Castanera R."/>
            <person name="Culley D."/>
            <person name="Daum C."/>
            <person name="Ezra D."/>
            <person name="Gonzalez J."/>
            <person name="Henrissat B."/>
            <person name="Kuo A."/>
            <person name="Liang C."/>
            <person name="Lipzen A."/>
            <person name="Lutzoni F."/>
            <person name="Magnuson J."/>
            <person name="Mondo S."/>
            <person name="Nolan M."/>
            <person name="Ohm R."/>
            <person name="Pangilinan J."/>
            <person name="Park H.-J."/>
            <person name="Ramirez L."/>
            <person name="Alfaro M."/>
            <person name="Sun H."/>
            <person name="Tritt A."/>
            <person name="Yoshinaga Y."/>
            <person name="Zwiers L.-H."/>
            <person name="Turgeon B."/>
            <person name="Goodwin S."/>
            <person name="Spatafora J."/>
            <person name="Crous P."/>
            <person name="Grigoriev I."/>
        </authorList>
    </citation>
    <scope>NUCLEOTIDE SEQUENCE</scope>
    <source>
        <strain evidence="2">CBS 125425</strain>
    </source>
</reference>